<feature type="region of interest" description="Disordered" evidence="1">
    <location>
        <begin position="28"/>
        <end position="60"/>
    </location>
</feature>
<comment type="caution">
    <text evidence="2">The sequence shown here is derived from an EMBL/GenBank/DDBJ whole genome shotgun (WGS) entry which is preliminary data.</text>
</comment>
<organism evidence="2 3">
    <name type="scientific">Deinococcus malanensis</name>
    <dbReference type="NCBI Taxonomy" id="1706855"/>
    <lineage>
        <taxon>Bacteria</taxon>
        <taxon>Thermotogati</taxon>
        <taxon>Deinococcota</taxon>
        <taxon>Deinococci</taxon>
        <taxon>Deinococcales</taxon>
        <taxon>Deinococcaceae</taxon>
        <taxon>Deinococcus</taxon>
    </lineage>
</organism>
<dbReference type="Proteomes" id="UP000647587">
    <property type="component" value="Unassembled WGS sequence"/>
</dbReference>
<name>A0ABQ2ERP2_9DEIO</name>
<feature type="compositionally biased region" description="Basic and acidic residues" evidence="1">
    <location>
        <begin position="39"/>
        <end position="53"/>
    </location>
</feature>
<dbReference type="EMBL" id="BMPP01000005">
    <property type="protein sequence ID" value="GGK22476.1"/>
    <property type="molecule type" value="Genomic_DNA"/>
</dbReference>
<sequence length="60" mass="6197">MLKAARKVVSAAGRTGVAAGAGVVLLGRPPVAAGAQDSRGSRHRADSRERRMETLSGKVR</sequence>
<keyword evidence="3" id="KW-1185">Reference proteome</keyword>
<gene>
    <name evidence="2" type="ORF">GCM10008955_14970</name>
</gene>
<evidence type="ECO:0000313" key="3">
    <source>
        <dbReference type="Proteomes" id="UP000647587"/>
    </source>
</evidence>
<accession>A0ABQ2ERP2</accession>
<evidence type="ECO:0000256" key="1">
    <source>
        <dbReference type="SAM" id="MobiDB-lite"/>
    </source>
</evidence>
<proteinExistence type="predicted"/>
<protein>
    <submittedName>
        <fullName evidence="2">Uncharacterized protein</fullName>
    </submittedName>
</protein>
<reference evidence="3" key="1">
    <citation type="journal article" date="2019" name="Int. J. Syst. Evol. Microbiol.">
        <title>The Global Catalogue of Microorganisms (GCM) 10K type strain sequencing project: providing services to taxonomists for standard genome sequencing and annotation.</title>
        <authorList>
            <consortium name="The Broad Institute Genomics Platform"/>
            <consortium name="The Broad Institute Genome Sequencing Center for Infectious Disease"/>
            <person name="Wu L."/>
            <person name="Ma J."/>
        </authorList>
    </citation>
    <scope>NUCLEOTIDE SEQUENCE [LARGE SCALE GENOMIC DNA]</scope>
    <source>
        <strain evidence="3">JCM 30331</strain>
    </source>
</reference>
<evidence type="ECO:0000313" key="2">
    <source>
        <dbReference type="EMBL" id="GGK22476.1"/>
    </source>
</evidence>